<keyword evidence="11 13" id="KW-0472">Membrane</keyword>
<dbReference type="Pfam" id="PF01292">
    <property type="entry name" value="Ni_hydr_CYTB"/>
    <property type="match status" value="1"/>
</dbReference>
<comment type="subcellular location">
    <subcellularLocation>
        <location evidence="2">Cell membrane</location>
        <topology evidence="2">Multi-pass membrane protein</topology>
    </subcellularLocation>
</comment>
<keyword evidence="6 13" id="KW-0812">Transmembrane</keyword>
<evidence type="ECO:0000256" key="12">
    <source>
        <dbReference type="ARBA" id="ARBA00037975"/>
    </source>
</evidence>
<evidence type="ECO:0000256" key="1">
    <source>
        <dbReference type="ARBA" id="ARBA00001970"/>
    </source>
</evidence>
<feature type="transmembrane region" description="Helical" evidence="13">
    <location>
        <begin position="151"/>
        <end position="169"/>
    </location>
</feature>
<accession>A0A2M8WML1</accession>
<evidence type="ECO:0000256" key="8">
    <source>
        <dbReference type="ARBA" id="ARBA00022982"/>
    </source>
</evidence>
<dbReference type="Gene3D" id="2.40.128.110">
    <property type="entry name" value="Lipid/polyisoprenoid-binding, YceI-like"/>
    <property type="match status" value="1"/>
</dbReference>
<proteinExistence type="inferred from homology"/>
<evidence type="ECO:0000256" key="6">
    <source>
        <dbReference type="ARBA" id="ARBA00022692"/>
    </source>
</evidence>
<dbReference type="PANTHER" id="PTHR30529">
    <property type="entry name" value="CYTOCHROME B561"/>
    <property type="match status" value="1"/>
</dbReference>
<gene>
    <name evidence="15" type="ORF">BC777_1009</name>
</gene>
<dbReference type="SUPFAM" id="SSF81342">
    <property type="entry name" value="Transmembrane di-heme cytochromes"/>
    <property type="match status" value="1"/>
</dbReference>
<keyword evidence="16" id="KW-1185">Reference proteome</keyword>
<evidence type="ECO:0000313" key="16">
    <source>
        <dbReference type="Proteomes" id="UP000228531"/>
    </source>
</evidence>
<dbReference type="OrthoDB" id="1247465at2"/>
<dbReference type="Gene3D" id="1.20.950.20">
    <property type="entry name" value="Transmembrane di-heme cytochromes, Chain C"/>
    <property type="match status" value="1"/>
</dbReference>
<evidence type="ECO:0000256" key="4">
    <source>
        <dbReference type="ARBA" id="ARBA00022475"/>
    </source>
</evidence>
<comment type="caution">
    <text evidence="15">The sequence shown here is derived from an EMBL/GenBank/DDBJ whole genome shotgun (WGS) entry which is preliminary data.</text>
</comment>
<dbReference type="InterPro" id="IPR036761">
    <property type="entry name" value="TTHA0802/YceI-like_sf"/>
</dbReference>
<feature type="domain" description="Lipid/polyisoprenoid-binding YceI-like" evidence="14">
    <location>
        <begin position="239"/>
        <end position="394"/>
    </location>
</feature>
<feature type="transmembrane region" description="Helical" evidence="13">
    <location>
        <begin position="190"/>
        <end position="223"/>
    </location>
</feature>
<name>A0A2M8WML1_9RHOB</name>
<keyword evidence="4" id="KW-1003">Cell membrane</keyword>
<evidence type="ECO:0000256" key="3">
    <source>
        <dbReference type="ARBA" id="ARBA00022448"/>
    </source>
</evidence>
<keyword evidence="8" id="KW-0249">Electron transport</keyword>
<reference evidence="15 16" key="1">
    <citation type="submission" date="2017-11" db="EMBL/GenBank/DDBJ databases">
        <title>Genomic Encyclopedia of Archaeal and Bacterial Type Strains, Phase II (KMG-II): From Individual Species to Whole Genera.</title>
        <authorList>
            <person name="Goeker M."/>
        </authorList>
    </citation>
    <scope>NUCLEOTIDE SEQUENCE [LARGE SCALE GENOMIC DNA]</scope>
    <source>
        <strain evidence="15 16">DSM 29128</strain>
    </source>
</reference>
<evidence type="ECO:0000259" key="14">
    <source>
        <dbReference type="SMART" id="SM00867"/>
    </source>
</evidence>
<dbReference type="AlphaFoldDB" id="A0A2M8WML1"/>
<dbReference type="SUPFAM" id="SSF101874">
    <property type="entry name" value="YceI-like"/>
    <property type="match status" value="1"/>
</dbReference>
<evidence type="ECO:0000313" key="15">
    <source>
        <dbReference type="EMBL" id="PJI92165.1"/>
    </source>
</evidence>
<dbReference type="GO" id="GO:0046872">
    <property type="term" value="F:metal ion binding"/>
    <property type="evidence" value="ECO:0007669"/>
    <property type="project" value="UniProtKB-KW"/>
</dbReference>
<feature type="transmembrane region" description="Helical" evidence="13">
    <location>
        <begin position="55"/>
        <end position="75"/>
    </location>
</feature>
<dbReference type="EMBL" id="PGTY01000001">
    <property type="protein sequence ID" value="PJI92165.1"/>
    <property type="molecule type" value="Genomic_DNA"/>
</dbReference>
<comment type="similarity">
    <text evidence="12">Belongs to the cytochrome b561 family.</text>
</comment>
<dbReference type="Proteomes" id="UP000228531">
    <property type="component" value="Unassembled WGS sequence"/>
</dbReference>
<dbReference type="Pfam" id="PF04264">
    <property type="entry name" value="YceI"/>
    <property type="match status" value="1"/>
</dbReference>
<sequence>MSTTQQSTTYGTVTKTFHWLTALLILTVIPLGAIANRLPYETNEQLAFKAQLFSFHKTLGVIIFVVALARIIWALTQTKPASLHPERKVETMLAELVHWLLYISLVAVPLTGWIHHAATEGFAPLLLPISQELPFVPNDESIANVFAGLHWVWSKIMIGAILLHIAGALKHHIIDKDTTLRRMWFGRPIYVAGNHASNLTAPIIAVAIYVAATAAGAAAGLYVKDTTVNQVSLDTVSSEWTVTEGDIALTITQFGSPVSGAFNDWTAAITFDETATGVLGNVETTIAIGSLELGSVTSEAMGADFFNADNFPTAVFAADITAADDGSYLADGTLTIKDVTAPLSLPFTLVLDEDTGQMAGSVTIDRRTFNIGQSMNDESNLAFAVQVDIALTATR</sequence>
<feature type="transmembrane region" description="Helical" evidence="13">
    <location>
        <begin position="16"/>
        <end position="35"/>
    </location>
</feature>
<evidence type="ECO:0000256" key="11">
    <source>
        <dbReference type="ARBA" id="ARBA00023136"/>
    </source>
</evidence>
<dbReference type="PANTHER" id="PTHR30529:SF7">
    <property type="entry name" value="CYTOCHROME B561 BACTERIAL_NI-HYDROGENASE DOMAIN-CONTAINING PROTEIN"/>
    <property type="match status" value="1"/>
</dbReference>
<keyword evidence="10" id="KW-0408">Iron</keyword>
<comment type="cofactor">
    <cofactor evidence="1">
        <name>heme b</name>
        <dbReference type="ChEBI" id="CHEBI:60344"/>
    </cofactor>
</comment>
<evidence type="ECO:0000256" key="5">
    <source>
        <dbReference type="ARBA" id="ARBA00022617"/>
    </source>
</evidence>
<evidence type="ECO:0000256" key="13">
    <source>
        <dbReference type="SAM" id="Phobius"/>
    </source>
</evidence>
<dbReference type="InterPro" id="IPR011577">
    <property type="entry name" value="Cyt_b561_bac/Ni-Hgenase"/>
</dbReference>
<organism evidence="15 16">
    <name type="scientific">Yoonia maricola</name>
    <dbReference type="NCBI Taxonomy" id="420999"/>
    <lineage>
        <taxon>Bacteria</taxon>
        <taxon>Pseudomonadati</taxon>
        <taxon>Pseudomonadota</taxon>
        <taxon>Alphaproteobacteria</taxon>
        <taxon>Rhodobacterales</taxon>
        <taxon>Paracoccaceae</taxon>
        <taxon>Yoonia</taxon>
    </lineage>
</organism>
<dbReference type="SMART" id="SM00867">
    <property type="entry name" value="YceI"/>
    <property type="match status" value="1"/>
</dbReference>
<dbReference type="GO" id="GO:0020037">
    <property type="term" value="F:heme binding"/>
    <property type="evidence" value="ECO:0007669"/>
    <property type="project" value="TreeGrafter"/>
</dbReference>
<keyword evidence="5" id="KW-0349">Heme</keyword>
<evidence type="ECO:0000256" key="7">
    <source>
        <dbReference type="ARBA" id="ARBA00022723"/>
    </source>
</evidence>
<feature type="transmembrane region" description="Helical" evidence="13">
    <location>
        <begin position="96"/>
        <end position="118"/>
    </location>
</feature>
<protein>
    <submittedName>
        <fullName evidence="15">Cytochrome b561</fullName>
    </submittedName>
</protein>
<dbReference type="RefSeq" id="WP_100367014.1">
    <property type="nucleotide sequence ID" value="NZ_PGTY01000001.1"/>
</dbReference>
<dbReference type="GO" id="GO:0005886">
    <property type="term" value="C:plasma membrane"/>
    <property type="evidence" value="ECO:0007669"/>
    <property type="project" value="UniProtKB-SubCell"/>
</dbReference>
<evidence type="ECO:0000256" key="2">
    <source>
        <dbReference type="ARBA" id="ARBA00004651"/>
    </source>
</evidence>
<keyword evidence="9 13" id="KW-1133">Transmembrane helix</keyword>
<dbReference type="GO" id="GO:0022904">
    <property type="term" value="P:respiratory electron transport chain"/>
    <property type="evidence" value="ECO:0007669"/>
    <property type="project" value="InterPro"/>
</dbReference>
<dbReference type="InterPro" id="IPR016174">
    <property type="entry name" value="Di-haem_cyt_TM"/>
</dbReference>
<dbReference type="InterPro" id="IPR052168">
    <property type="entry name" value="Cytochrome_b561_oxidase"/>
</dbReference>
<evidence type="ECO:0000256" key="9">
    <source>
        <dbReference type="ARBA" id="ARBA00022989"/>
    </source>
</evidence>
<dbReference type="GO" id="GO:0009055">
    <property type="term" value="F:electron transfer activity"/>
    <property type="evidence" value="ECO:0007669"/>
    <property type="project" value="InterPro"/>
</dbReference>
<dbReference type="InterPro" id="IPR007372">
    <property type="entry name" value="Lipid/polyisoprenoid-bd_YceI"/>
</dbReference>
<keyword evidence="3" id="KW-0813">Transport</keyword>
<keyword evidence="7" id="KW-0479">Metal-binding</keyword>
<evidence type="ECO:0000256" key="10">
    <source>
        <dbReference type="ARBA" id="ARBA00023004"/>
    </source>
</evidence>